<accession>A0A094JC05</accession>
<organism evidence="3 4">
    <name type="scientific">Shewanella mangrovi</name>
    <dbReference type="NCBI Taxonomy" id="1515746"/>
    <lineage>
        <taxon>Bacteria</taxon>
        <taxon>Pseudomonadati</taxon>
        <taxon>Pseudomonadota</taxon>
        <taxon>Gammaproteobacteria</taxon>
        <taxon>Alteromonadales</taxon>
        <taxon>Shewanellaceae</taxon>
        <taxon>Shewanella</taxon>
    </lineage>
</organism>
<name>A0A094JC05_9GAMM</name>
<proteinExistence type="inferred from homology"/>
<dbReference type="Pfam" id="PF02657">
    <property type="entry name" value="SufE"/>
    <property type="match status" value="1"/>
</dbReference>
<feature type="domain" description="Fe-S metabolism associated" evidence="2">
    <location>
        <begin position="28"/>
        <end position="146"/>
    </location>
</feature>
<dbReference type="Gene3D" id="3.90.1010.10">
    <property type="match status" value="1"/>
</dbReference>
<dbReference type="EMBL" id="JPEO01000006">
    <property type="protein sequence ID" value="KFZ37415.1"/>
    <property type="molecule type" value="Genomic_DNA"/>
</dbReference>
<dbReference type="InterPro" id="IPR003808">
    <property type="entry name" value="Fe-S_metab-assoc_dom"/>
</dbReference>
<dbReference type="Proteomes" id="UP000029264">
    <property type="component" value="Unassembled WGS sequence"/>
</dbReference>
<keyword evidence="4" id="KW-1185">Reference proteome</keyword>
<reference evidence="3 4" key="1">
    <citation type="submission" date="2014-06" db="EMBL/GenBank/DDBJ databases">
        <title>Shewanella sp. YQH10.</title>
        <authorList>
            <person name="Liu Y."/>
            <person name="Zeng R."/>
        </authorList>
    </citation>
    <scope>NUCLEOTIDE SEQUENCE [LARGE SCALE GENOMIC DNA]</scope>
    <source>
        <strain evidence="3 4">YQH10</strain>
    </source>
</reference>
<dbReference type="AlphaFoldDB" id="A0A094JC05"/>
<protein>
    <submittedName>
        <fullName evidence="3">Fe-S metabolism protein SufE</fullName>
    </submittedName>
</protein>
<evidence type="ECO:0000259" key="2">
    <source>
        <dbReference type="Pfam" id="PF02657"/>
    </source>
</evidence>
<evidence type="ECO:0000256" key="1">
    <source>
        <dbReference type="ARBA" id="ARBA00010282"/>
    </source>
</evidence>
<dbReference type="STRING" id="1515746.HR45_10370"/>
<dbReference type="PANTHER" id="PTHR43597:SF5">
    <property type="entry name" value="SUFE-LIKE PROTEIN 2, CHLOROPLASTIC"/>
    <property type="match status" value="1"/>
</dbReference>
<evidence type="ECO:0000313" key="3">
    <source>
        <dbReference type="EMBL" id="KFZ37415.1"/>
    </source>
</evidence>
<comment type="similarity">
    <text evidence="1">Belongs to the SufE family.</text>
</comment>
<sequence length="150" mass="16556">MTDALPILPAAQFSAFYQQQDKLLSARDKLAQASNWQDKYRLLMQLGKLLPILEDSLKTEHARVDGCESAAWLYHCEIDGQHFYLADSEARIVKGLIVLLLAETNGKSSAEIAAFMPEQYFAELGLAGQLSPSRSNGLFALASKLQLLAL</sequence>
<comment type="caution">
    <text evidence="3">The sequence shown here is derived from an EMBL/GenBank/DDBJ whole genome shotgun (WGS) entry which is preliminary data.</text>
</comment>
<gene>
    <name evidence="3" type="ORF">HR45_10370</name>
</gene>
<evidence type="ECO:0000313" key="4">
    <source>
        <dbReference type="Proteomes" id="UP000029264"/>
    </source>
</evidence>
<dbReference type="eggNOG" id="COG2166">
    <property type="taxonomic scope" value="Bacteria"/>
</dbReference>
<dbReference type="PANTHER" id="PTHR43597">
    <property type="entry name" value="SULFUR ACCEPTOR PROTEIN CSDE"/>
    <property type="match status" value="1"/>
</dbReference>
<dbReference type="SUPFAM" id="SSF82649">
    <property type="entry name" value="SufE/NifU"/>
    <property type="match status" value="1"/>
</dbReference>
<dbReference type="RefSeq" id="WP_037442555.1">
    <property type="nucleotide sequence ID" value="NZ_JPEO01000006.1"/>
</dbReference>